<sequence length="51" mass="6022">KITFIFYIYVLPLLKPACLLSSYCNRTQGHVSCPVQYVDEEFSFQMCHWDS</sequence>
<gene>
    <name evidence="2" type="ORF">ATANTOWER_022610</name>
</gene>
<keyword evidence="3" id="KW-1185">Reference proteome</keyword>
<dbReference type="EMBL" id="JAHUTI010000496">
    <property type="protein sequence ID" value="MED6232146.1"/>
    <property type="molecule type" value="Genomic_DNA"/>
</dbReference>
<proteinExistence type="predicted"/>
<evidence type="ECO:0000256" key="1">
    <source>
        <dbReference type="SAM" id="SignalP"/>
    </source>
</evidence>
<feature type="non-terminal residue" evidence="2">
    <location>
        <position position="1"/>
    </location>
</feature>
<feature type="chain" id="PRO_5047495734" evidence="1">
    <location>
        <begin position="22"/>
        <end position="51"/>
    </location>
</feature>
<accession>A0ABU7A245</accession>
<organism evidence="2 3">
    <name type="scientific">Ataeniobius toweri</name>
    <dbReference type="NCBI Taxonomy" id="208326"/>
    <lineage>
        <taxon>Eukaryota</taxon>
        <taxon>Metazoa</taxon>
        <taxon>Chordata</taxon>
        <taxon>Craniata</taxon>
        <taxon>Vertebrata</taxon>
        <taxon>Euteleostomi</taxon>
        <taxon>Actinopterygii</taxon>
        <taxon>Neopterygii</taxon>
        <taxon>Teleostei</taxon>
        <taxon>Neoteleostei</taxon>
        <taxon>Acanthomorphata</taxon>
        <taxon>Ovalentaria</taxon>
        <taxon>Atherinomorphae</taxon>
        <taxon>Cyprinodontiformes</taxon>
        <taxon>Goodeidae</taxon>
        <taxon>Ataeniobius</taxon>
    </lineage>
</organism>
<keyword evidence="1" id="KW-0732">Signal</keyword>
<evidence type="ECO:0000313" key="3">
    <source>
        <dbReference type="Proteomes" id="UP001345963"/>
    </source>
</evidence>
<name>A0ABU7A245_9TELE</name>
<evidence type="ECO:0000313" key="2">
    <source>
        <dbReference type="EMBL" id="MED6232146.1"/>
    </source>
</evidence>
<dbReference type="Proteomes" id="UP001345963">
    <property type="component" value="Unassembled WGS sequence"/>
</dbReference>
<protein>
    <submittedName>
        <fullName evidence="2">Uncharacterized protein</fullName>
    </submittedName>
</protein>
<comment type="caution">
    <text evidence="2">The sequence shown here is derived from an EMBL/GenBank/DDBJ whole genome shotgun (WGS) entry which is preliminary data.</text>
</comment>
<feature type="signal peptide" evidence="1">
    <location>
        <begin position="1"/>
        <end position="21"/>
    </location>
</feature>
<reference evidence="2 3" key="1">
    <citation type="submission" date="2021-07" db="EMBL/GenBank/DDBJ databases">
        <authorList>
            <person name="Palmer J.M."/>
        </authorList>
    </citation>
    <scope>NUCLEOTIDE SEQUENCE [LARGE SCALE GENOMIC DNA]</scope>
    <source>
        <strain evidence="2 3">AT_MEX2019</strain>
        <tissue evidence="2">Muscle</tissue>
    </source>
</reference>